<comment type="caution">
    <text evidence="4">The sequence shown here is derived from an EMBL/GenBank/DDBJ whole genome shotgun (WGS) entry which is preliminary data.</text>
</comment>
<gene>
    <name evidence="4" type="primary">dprA</name>
    <name evidence="4" type="ORF">GCM10023094_15540</name>
</gene>
<evidence type="ECO:0000259" key="3">
    <source>
        <dbReference type="Pfam" id="PF17782"/>
    </source>
</evidence>
<feature type="domain" description="Smf/DprA SLOG" evidence="2">
    <location>
        <begin position="78"/>
        <end position="299"/>
    </location>
</feature>
<dbReference type="RefSeq" id="WP_345343323.1">
    <property type="nucleotide sequence ID" value="NZ_BAABFB010000029.1"/>
</dbReference>
<dbReference type="Gene3D" id="3.40.50.450">
    <property type="match status" value="1"/>
</dbReference>
<sequence length="376" mass="39059">MSPPTDARTLAWAYLSQVALGPCAPLVELAAAVGPEAAADAVRTADLPEVLRTRTEARRHLDTAERDLDRLLRLGGRLLTPDDEDWPAWKLLAFDGIESRRDREAAVPLALWTLGAASVAELTDRAIGVVGTRAATGYGEHVTTQFVDDLAGAGWTVVSGAAYGIDGVAHRAALAAGAPTVAVLACGLDRAYPAGHARLLRDVADTGLVLSEYPLGTTPARHRFLARNRLVAGLSDAVLVVEAGARSGARNTAAWAARLGRPVLAVPGPVTSAASVGCHRMIREGTAQLVARAADVIESAGPVAVGDDESGPVRRLDVLSATEARVYEALPTAGPVAVRALSESSGLPLAAVRGALPALELEGLVGQDDTGWFRRT</sequence>
<evidence type="ECO:0000256" key="1">
    <source>
        <dbReference type="ARBA" id="ARBA00006525"/>
    </source>
</evidence>
<dbReference type="SUPFAM" id="SSF102405">
    <property type="entry name" value="MCP/YpsA-like"/>
    <property type="match status" value="1"/>
</dbReference>
<comment type="similarity">
    <text evidence="1">Belongs to the DprA/Smf family.</text>
</comment>
<dbReference type="EMBL" id="BAABFB010000029">
    <property type="protein sequence ID" value="GAA4476216.1"/>
    <property type="molecule type" value="Genomic_DNA"/>
</dbReference>
<proteinExistence type="inferred from homology"/>
<dbReference type="Proteomes" id="UP001501183">
    <property type="component" value="Unassembled WGS sequence"/>
</dbReference>
<dbReference type="Pfam" id="PF02481">
    <property type="entry name" value="DNA_processg_A"/>
    <property type="match status" value="1"/>
</dbReference>
<evidence type="ECO:0000313" key="4">
    <source>
        <dbReference type="EMBL" id="GAA4476216.1"/>
    </source>
</evidence>
<accession>A0ABP8P052</accession>
<organism evidence="4 5">
    <name type="scientific">Rhodococcus olei</name>
    <dbReference type="NCBI Taxonomy" id="2161675"/>
    <lineage>
        <taxon>Bacteria</taxon>
        <taxon>Bacillati</taxon>
        <taxon>Actinomycetota</taxon>
        <taxon>Actinomycetes</taxon>
        <taxon>Mycobacteriales</taxon>
        <taxon>Nocardiaceae</taxon>
        <taxon>Rhodococcus</taxon>
    </lineage>
</organism>
<dbReference type="InterPro" id="IPR057666">
    <property type="entry name" value="DrpA_SLOG"/>
</dbReference>
<keyword evidence="5" id="KW-1185">Reference proteome</keyword>
<dbReference type="Gene3D" id="1.10.10.10">
    <property type="entry name" value="Winged helix-like DNA-binding domain superfamily/Winged helix DNA-binding domain"/>
    <property type="match status" value="1"/>
</dbReference>
<dbReference type="PANTHER" id="PTHR43022:SF1">
    <property type="entry name" value="PROTEIN SMF"/>
    <property type="match status" value="1"/>
</dbReference>
<protein>
    <submittedName>
        <fullName evidence="4">DNA-processing protein DprA</fullName>
    </submittedName>
</protein>
<dbReference type="NCBIfam" id="TIGR00732">
    <property type="entry name" value="dprA"/>
    <property type="match status" value="1"/>
</dbReference>
<feature type="domain" description="DprA winged helix" evidence="3">
    <location>
        <begin position="317"/>
        <end position="367"/>
    </location>
</feature>
<evidence type="ECO:0000313" key="5">
    <source>
        <dbReference type="Proteomes" id="UP001501183"/>
    </source>
</evidence>
<dbReference type="InterPro" id="IPR036388">
    <property type="entry name" value="WH-like_DNA-bd_sf"/>
</dbReference>
<dbReference type="InterPro" id="IPR003488">
    <property type="entry name" value="DprA"/>
</dbReference>
<evidence type="ECO:0000259" key="2">
    <source>
        <dbReference type="Pfam" id="PF02481"/>
    </source>
</evidence>
<dbReference type="InterPro" id="IPR041614">
    <property type="entry name" value="DprA_WH"/>
</dbReference>
<name>A0ABP8P052_9NOCA</name>
<dbReference type="Pfam" id="PF17782">
    <property type="entry name" value="WHD_DprA"/>
    <property type="match status" value="1"/>
</dbReference>
<dbReference type="PANTHER" id="PTHR43022">
    <property type="entry name" value="PROTEIN SMF"/>
    <property type="match status" value="1"/>
</dbReference>
<reference evidence="5" key="1">
    <citation type="journal article" date="2019" name="Int. J. Syst. Evol. Microbiol.">
        <title>The Global Catalogue of Microorganisms (GCM) 10K type strain sequencing project: providing services to taxonomists for standard genome sequencing and annotation.</title>
        <authorList>
            <consortium name="The Broad Institute Genomics Platform"/>
            <consortium name="The Broad Institute Genome Sequencing Center for Infectious Disease"/>
            <person name="Wu L."/>
            <person name="Ma J."/>
        </authorList>
    </citation>
    <scope>NUCLEOTIDE SEQUENCE [LARGE SCALE GENOMIC DNA]</scope>
    <source>
        <strain evidence="5">JCM 32206</strain>
    </source>
</reference>